<dbReference type="Proteomes" id="UP001239085">
    <property type="component" value="Unassembled WGS sequence"/>
</dbReference>
<keyword evidence="2" id="KW-1185">Reference proteome</keyword>
<dbReference type="EMBL" id="JAUSXK010000001">
    <property type="protein sequence ID" value="MDQ0645661.1"/>
    <property type="molecule type" value="Genomic_DNA"/>
</dbReference>
<gene>
    <name evidence="1" type="ORF">QFZ46_003821</name>
</gene>
<proteinExistence type="predicted"/>
<accession>A0ABU0PEA4</accession>
<dbReference type="RefSeq" id="WP_307364139.1">
    <property type="nucleotide sequence ID" value="NZ_JAUSXK010000001.1"/>
</dbReference>
<evidence type="ECO:0000313" key="1">
    <source>
        <dbReference type="EMBL" id="MDQ0645661.1"/>
    </source>
</evidence>
<sequence length="106" mass="11196">MTAADLLAYISTEGLDPTSSEETFAGACWEQAAALISQHIGAATVPTIITERATLEVGAELFHRRDTKNGISQFMSTDGGQALRVARDPMVAAYPLLAPYVGRGIA</sequence>
<reference evidence="1 2" key="1">
    <citation type="submission" date="2023-07" db="EMBL/GenBank/DDBJ databases">
        <title>Comparative genomics of wheat-associated soil bacteria to identify genetic determinants of phenazine resistance.</title>
        <authorList>
            <person name="Mouncey N."/>
        </authorList>
    </citation>
    <scope>NUCLEOTIDE SEQUENCE [LARGE SCALE GENOMIC DNA]</scope>
    <source>
        <strain evidence="1 2">W2I7</strain>
    </source>
</reference>
<comment type="caution">
    <text evidence="1">The sequence shown here is derived from an EMBL/GenBank/DDBJ whole genome shotgun (WGS) entry which is preliminary data.</text>
</comment>
<evidence type="ECO:0000313" key="2">
    <source>
        <dbReference type="Proteomes" id="UP001239085"/>
    </source>
</evidence>
<protein>
    <submittedName>
        <fullName evidence="1">Uncharacterized protein</fullName>
    </submittedName>
</protein>
<name>A0ABU0PEA4_9MICO</name>
<organism evidence="1 2">
    <name type="scientific">Microbacterium murale</name>
    <dbReference type="NCBI Taxonomy" id="1081040"/>
    <lineage>
        <taxon>Bacteria</taxon>
        <taxon>Bacillati</taxon>
        <taxon>Actinomycetota</taxon>
        <taxon>Actinomycetes</taxon>
        <taxon>Micrococcales</taxon>
        <taxon>Microbacteriaceae</taxon>
        <taxon>Microbacterium</taxon>
    </lineage>
</organism>